<dbReference type="AlphaFoldDB" id="A0A2I0U1L4"/>
<feature type="compositionally biased region" description="Polar residues" evidence="1">
    <location>
        <begin position="180"/>
        <end position="204"/>
    </location>
</feature>
<protein>
    <submittedName>
        <fullName evidence="3">Protein lap2 isoform x1</fullName>
    </submittedName>
</protein>
<dbReference type="InterPro" id="IPR050614">
    <property type="entry name" value="Synaptic_Scaffolding_LAP-MAGUK"/>
</dbReference>
<feature type="region of interest" description="Disordered" evidence="1">
    <location>
        <begin position="455"/>
        <end position="532"/>
    </location>
</feature>
<dbReference type="Pfam" id="PF00595">
    <property type="entry name" value="PDZ"/>
    <property type="match status" value="1"/>
</dbReference>
<dbReference type="Gene3D" id="2.30.42.10">
    <property type="match status" value="1"/>
</dbReference>
<dbReference type="GO" id="GO:0005912">
    <property type="term" value="C:adherens junction"/>
    <property type="evidence" value="ECO:0007669"/>
    <property type="project" value="TreeGrafter"/>
</dbReference>
<dbReference type="GO" id="GO:0045197">
    <property type="term" value="P:establishment or maintenance of epithelial cell apical/basal polarity"/>
    <property type="evidence" value="ECO:0007669"/>
    <property type="project" value="TreeGrafter"/>
</dbReference>
<reference evidence="4" key="2">
    <citation type="submission" date="2017-12" db="EMBL/GenBank/DDBJ databases">
        <title>Genome sequence of the Bar-tailed Godwit (Limosa lapponica baueri).</title>
        <authorList>
            <person name="Lima N.C.B."/>
            <person name="Parody-Merino A.M."/>
            <person name="Battley P.F."/>
            <person name="Fidler A.E."/>
            <person name="Prosdocimi F."/>
        </authorList>
    </citation>
    <scope>NUCLEOTIDE SEQUENCE [LARGE SCALE GENOMIC DNA]</scope>
</reference>
<feature type="compositionally biased region" description="Basic and acidic residues" evidence="1">
    <location>
        <begin position="21"/>
        <end position="30"/>
    </location>
</feature>
<feature type="compositionally biased region" description="Low complexity" evidence="1">
    <location>
        <begin position="39"/>
        <end position="51"/>
    </location>
</feature>
<dbReference type="SUPFAM" id="SSF50156">
    <property type="entry name" value="PDZ domain-like"/>
    <property type="match status" value="1"/>
</dbReference>
<dbReference type="GO" id="GO:0098887">
    <property type="term" value="P:neurotransmitter receptor transport, endosome to postsynaptic membrane"/>
    <property type="evidence" value="ECO:0007669"/>
    <property type="project" value="TreeGrafter"/>
</dbReference>
<dbReference type="GO" id="GO:0098968">
    <property type="term" value="P:neurotransmitter receptor transport postsynaptic membrane to endosome"/>
    <property type="evidence" value="ECO:0007669"/>
    <property type="project" value="TreeGrafter"/>
</dbReference>
<organism evidence="3 4">
    <name type="scientific">Limosa lapponica baueri</name>
    <dbReference type="NCBI Taxonomy" id="1758121"/>
    <lineage>
        <taxon>Eukaryota</taxon>
        <taxon>Metazoa</taxon>
        <taxon>Chordata</taxon>
        <taxon>Craniata</taxon>
        <taxon>Vertebrata</taxon>
        <taxon>Euteleostomi</taxon>
        <taxon>Archelosauria</taxon>
        <taxon>Archosauria</taxon>
        <taxon>Dinosauria</taxon>
        <taxon>Saurischia</taxon>
        <taxon>Theropoda</taxon>
        <taxon>Coelurosauria</taxon>
        <taxon>Aves</taxon>
        <taxon>Neognathae</taxon>
        <taxon>Neoaves</taxon>
        <taxon>Charadriiformes</taxon>
        <taxon>Scolopacidae</taxon>
        <taxon>Limosa</taxon>
    </lineage>
</organism>
<evidence type="ECO:0000313" key="3">
    <source>
        <dbReference type="EMBL" id="PKU39966.1"/>
    </source>
</evidence>
<feature type="region of interest" description="Disordered" evidence="1">
    <location>
        <begin position="166"/>
        <end position="215"/>
    </location>
</feature>
<feature type="compositionally biased region" description="Polar residues" evidence="1">
    <location>
        <begin position="496"/>
        <end position="516"/>
    </location>
</feature>
<gene>
    <name evidence="3" type="ORF">llap_9734</name>
</gene>
<accession>A0A2I0U1L4</accession>
<dbReference type="EMBL" id="KZ506373">
    <property type="protein sequence ID" value="PKU39966.1"/>
    <property type="molecule type" value="Genomic_DNA"/>
</dbReference>
<dbReference type="PANTHER" id="PTHR23119:SF46">
    <property type="entry name" value="ERBB2 INTERACTING PROTEIN"/>
    <property type="match status" value="1"/>
</dbReference>
<feature type="region of interest" description="Disordered" evidence="1">
    <location>
        <begin position="336"/>
        <end position="369"/>
    </location>
</feature>
<dbReference type="GO" id="GO:0014069">
    <property type="term" value="C:postsynaptic density"/>
    <property type="evidence" value="ECO:0007669"/>
    <property type="project" value="TreeGrafter"/>
</dbReference>
<feature type="region of interest" description="Disordered" evidence="1">
    <location>
        <begin position="1"/>
        <end position="70"/>
    </location>
</feature>
<dbReference type="GO" id="GO:0016323">
    <property type="term" value="C:basolateral plasma membrane"/>
    <property type="evidence" value="ECO:0007669"/>
    <property type="project" value="TreeGrafter"/>
</dbReference>
<feature type="compositionally biased region" description="Basic and acidic residues" evidence="1">
    <location>
        <begin position="166"/>
        <end position="179"/>
    </location>
</feature>
<name>A0A2I0U1L4_LIMLA</name>
<dbReference type="PANTHER" id="PTHR23119">
    <property type="entry name" value="DISCS LARGE"/>
    <property type="match status" value="1"/>
</dbReference>
<dbReference type="SMART" id="SM00228">
    <property type="entry name" value="PDZ"/>
    <property type="match status" value="1"/>
</dbReference>
<dbReference type="GO" id="GO:0019901">
    <property type="term" value="F:protein kinase binding"/>
    <property type="evidence" value="ECO:0007669"/>
    <property type="project" value="TreeGrafter"/>
</dbReference>
<proteinExistence type="predicted"/>
<dbReference type="GO" id="GO:0098609">
    <property type="term" value="P:cell-cell adhesion"/>
    <property type="evidence" value="ECO:0007669"/>
    <property type="project" value="TreeGrafter"/>
</dbReference>
<evidence type="ECO:0000256" key="1">
    <source>
        <dbReference type="SAM" id="MobiDB-lite"/>
    </source>
</evidence>
<evidence type="ECO:0000259" key="2">
    <source>
        <dbReference type="PROSITE" id="PS50106"/>
    </source>
</evidence>
<feature type="domain" description="PDZ" evidence="2">
    <location>
        <begin position="641"/>
        <end position="698"/>
    </location>
</feature>
<reference evidence="4" key="1">
    <citation type="submission" date="2017-11" db="EMBL/GenBank/DDBJ databases">
        <authorList>
            <person name="Lima N.C."/>
            <person name="Parody-Merino A.M."/>
            <person name="Battley P.F."/>
            <person name="Fidler A.E."/>
            <person name="Prosdocimi F."/>
        </authorList>
    </citation>
    <scope>NUCLEOTIDE SEQUENCE [LARGE SCALE GENOMIC DNA]</scope>
</reference>
<dbReference type="PROSITE" id="PS50106">
    <property type="entry name" value="PDZ"/>
    <property type="match status" value="1"/>
</dbReference>
<keyword evidence="4" id="KW-1185">Reference proteome</keyword>
<dbReference type="OrthoDB" id="2187496at2759"/>
<evidence type="ECO:0000313" key="4">
    <source>
        <dbReference type="Proteomes" id="UP000233556"/>
    </source>
</evidence>
<dbReference type="InterPro" id="IPR001478">
    <property type="entry name" value="PDZ"/>
</dbReference>
<dbReference type="Proteomes" id="UP000233556">
    <property type="component" value="Unassembled WGS sequence"/>
</dbReference>
<feature type="compositionally biased region" description="Polar residues" evidence="1">
    <location>
        <begin position="52"/>
        <end position="68"/>
    </location>
</feature>
<dbReference type="GO" id="GO:0045211">
    <property type="term" value="C:postsynaptic membrane"/>
    <property type="evidence" value="ECO:0007669"/>
    <property type="project" value="TreeGrafter"/>
</dbReference>
<sequence length="700" mass="76105">MRPPLIETSINQPKVVALSSNKKDDSKDADSLSDEATHNSNQNNSNCSSPSRMSDSVSLNTDSSQDISLCSPDKETNAAVLSKIRLGLIGKSVDLSTPTEESHKSDQINMNINKLVSEEAVPVPAERLQTQEMVSVKGFLNNNMKEESQHLENGNKYAINKVNGHPEEAVESPSKDKLTRSTTVDGDSAELSVSRSTEDLSPQRSGPVMKSHSITSMDTGGLKIYDIVSENGSQQSNSVVKSASDSADGKNIVRSKSATLLYDQPLQVFPGSSSSSDLVSSTKTVFKLDSNHNPEGANVVRGSVTSGAQMFCAPPQYNIQYSSSATTKDTLWPQKQNTQVEQGSLPPSRLLRSDSAETPSYVKHSANRNLSNHNNVQAITVYNTQQQMAVRHIDVWAVPPNDRLLPGATRCTLQRQSSVCSTASINFGDTGPSRRTQVPEGDYLTYRDLHSMGRVPPAMSGQQRPLSARTYSIDGPNVPRPQSARPSVNEIPERTMSVSDFNYSRTSPSKRSNSRVNSEHSLLDPPGKTKVPHDWREQVLRHIEAKKLEKSMLSRSFNSNYAAVSSFHYGSSRDLHGSQGSVALSVADGRGSGVHIVRHPQASTSGDQCQDEVFISGQQTYSSISLKDIPPDSMKKIAVQGIFVTRVQPEGPASKLLQPGDKIIQANGYSFINIDHGQAVSLLKTFQNAVELIIVREVSS</sequence>
<dbReference type="GO" id="GO:0043113">
    <property type="term" value="P:receptor clustering"/>
    <property type="evidence" value="ECO:0007669"/>
    <property type="project" value="TreeGrafter"/>
</dbReference>
<dbReference type="InterPro" id="IPR036034">
    <property type="entry name" value="PDZ_sf"/>
</dbReference>